<feature type="compositionally biased region" description="Pro residues" evidence="4">
    <location>
        <begin position="1"/>
        <end position="10"/>
    </location>
</feature>
<evidence type="ECO:0000313" key="7">
    <source>
        <dbReference type="Proteomes" id="UP000094444"/>
    </source>
</evidence>
<dbReference type="SUPFAM" id="SSF55785">
    <property type="entry name" value="PYP-like sensor domain (PAS domain)"/>
    <property type="match status" value="1"/>
</dbReference>
<dbReference type="Proteomes" id="UP000094444">
    <property type="component" value="Unassembled WGS sequence"/>
</dbReference>
<protein>
    <recommendedName>
        <fullName evidence="5">RGS domain-containing protein</fullName>
    </recommendedName>
</protein>
<dbReference type="Pfam" id="PF00615">
    <property type="entry name" value="RGS"/>
    <property type="match status" value="1"/>
</dbReference>
<reference evidence="6" key="1">
    <citation type="submission" date="2017-09" db="EMBL/GenBank/DDBJ databases">
        <title>Polyketide synthases of a Diaporthe helianthi virulent isolate.</title>
        <authorList>
            <person name="Baroncelli R."/>
        </authorList>
    </citation>
    <scope>NUCLEOTIDE SEQUENCE [LARGE SCALE GENOMIC DNA]</scope>
    <source>
        <strain evidence="6">7/96</strain>
    </source>
</reference>
<dbReference type="InterPro" id="IPR035965">
    <property type="entry name" value="PAS-like_dom_sf"/>
</dbReference>
<gene>
    <name evidence="6" type="ORF">DHEL01_v209205</name>
</gene>
<dbReference type="InterPro" id="IPR036305">
    <property type="entry name" value="RGS_sf"/>
</dbReference>
<comment type="caution">
    <text evidence="6">The sequence shown here is derived from an EMBL/GenBank/DDBJ whole genome shotgun (WGS) entry which is preliminary data.</text>
</comment>
<dbReference type="PROSITE" id="PS50132">
    <property type="entry name" value="RGS"/>
    <property type="match status" value="1"/>
</dbReference>
<evidence type="ECO:0000256" key="2">
    <source>
        <dbReference type="ARBA" id="ARBA00022643"/>
    </source>
</evidence>
<feature type="region of interest" description="Disordered" evidence="4">
    <location>
        <begin position="1"/>
        <end position="32"/>
    </location>
</feature>
<feature type="compositionally biased region" description="Low complexity" evidence="4">
    <location>
        <begin position="610"/>
        <end position="619"/>
    </location>
</feature>
<evidence type="ECO:0000256" key="4">
    <source>
        <dbReference type="SAM" id="MobiDB-lite"/>
    </source>
</evidence>
<dbReference type="PANTHER" id="PTHR47429:SF2">
    <property type="entry name" value="PROTEIN TWIN LOV 1"/>
    <property type="match status" value="1"/>
</dbReference>
<dbReference type="GO" id="GO:0005634">
    <property type="term" value="C:nucleus"/>
    <property type="evidence" value="ECO:0007669"/>
    <property type="project" value="TreeGrafter"/>
</dbReference>
<dbReference type="Pfam" id="PF13426">
    <property type="entry name" value="PAS_9"/>
    <property type="match status" value="1"/>
</dbReference>
<dbReference type="CDD" id="cd00130">
    <property type="entry name" value="PAS"/>
    <property type="match status" value="1"/>
</dbReference>
<accession>A0A2P5HQ65</accession>
<keyword evidence="7" id="KW-1185">Reference proteome</keyword>
<dbReference type="PANTHER" id="PTHR47429">
    <property type="entry name" value="PROTEIN TWIN LOV 1"/>
    <property type="match status" value="1"/>
</dbReference>
<dbReference type="InParanoid" id="A0A2P5HQ65"/>
<dbReference type="InterPro" id="IPR000014">
    <property type="entry name" value="PAS"/>
</dbReference>
<dbReference type="InterPro" id="IPR044926">
    <property type="entry name" value="RGS_subdomain_2"/>
</dbReference>
<proteinExistence type="predicted"/>
<evidence type="ECO:0000256" key="1">
    <source>
        <dbReference type="ARBA" id="ARBA00022630"/>
    </source>
</evidence>
<feature type="region of interest" description="Disordered" evidence="4">
    <location>
        <begin position="577"/>
        <end position="626"/>
    </location>
</feature>
<feature type="region of interest" description="Disordered" evidence="4">
    <location>
        <begin position="419"/>
        <end position="471"/>
    </location>
</feature>
<dbReference type="OrthoDB" id="447251at2759"/>
<dbReference type="Gene3D" id="1.10.167.10">
    <property type="entry name" value="Regulator of G-protein Signalling 4, domain 2"/>
    <property type="match status" value="1"/>
</dbReference>
<dbReference type="Gene3D" id="3.30.450.20">
    <property type="entry name" value="PAS domain"/>
    <property type="match status" value="1"/>
</dbReference>
<keyword evidence="3" id="KW-0157">Chromophore</keyword>
<keyword evidence="1" id="KW-0285">Flavoprotein</keyword>
<keyword evidence="2" id="KW-0288">FMN</keyword>
<dbReference type="AlphaFoldDB" id="A0A2P5HQ65"/>
<dbReference type="EMBL" id="MAVT02001007">
    <property type="protein sequence ID" value="POS72400.1"/>
    <property type="molecule type" value="Genomic_DNA"/>
</dbReference>
<name>A0A2P5HQ65_DIAHE</name>
<dbReference type="SUPFAM" id="SSF48097">
    <property type="entry name" value="Regulator of G-protein signaling, RGS"/>
    <property type="match status" value="1"/>
</dbReference>
<dbReference type="STRING" id="158607.A0A2P5HQ65"/>
<evidence type="ECO:0000256" key="3">
    <source>
        <dbReference type="ARBA" id="ARBA00022991"/>
    </source>
</evidence>
<evidence type="ECO:0000313" key="6">
    <source>
        <dbReference type="EMBL" id="POS72400.1"/>
    </source>
</evidence>
<feature type="domain" description="RGS" evidence="5">
    <location>
        <begin position="173"/>
        <end position="287"/>
    </location>
</feature>
<feature type="region of interest" description="Disordered" evidence="4">
    <location>
        <begin position="66"/>
        <end position="91"/>
    </location>
</feature>
<sequence length="672" mass="72709">MAPITPPPRPDSPDPLGMATRKSVSSDDGIAPPFLGDMGRHLHNALFGQDFSRTIMPFPEFKMDNNESSEQVVRPLSPPPSPLSPLRSRRKKIPDPLTKRLKNMSGLKAHVNDSAMRQYTDYDKLGSPRSPFFSPSIWTGNTFGEPDARTNLEQFEDAFTPRLPILDVFAMKTVNAVLKDQGVITRMRHFAQSRGRYKDIDFLAKVEEYSNTMSLVSTIMANISLKFTGVAASQPISIPMAVSKSLNTDIKNVSTSLLPGLESIFDDAKSHIERSLSQDVYPDFLKNQLSLGLQTIGPGYSPSQICSGFGDAFCITDSWQADAPMVFVSDGLAGITGYNHDELCDRNCRFLQGAGTRASGVDRIRDAVNKNHEWSELLLNYRKDGRVFWNLLFTAHLVGLDGQVRYHLGGQVDVTEGLRRYSRGGGGGGGDAVPVSPIDTESTHDLSASEPSTPMEPRRRSSINLSAPPTPTHHAVLSPYSRFLVLEYIPAGSTGSSSDKKSLRAQLPVAFCSTAVMDSLHNGSAQRCPACLADIIGNSVFKVLSGPGNSPSVNKSFKSTVRANIAEGRPVRLDLTLNGNNGLRRPRGLSLSRKSSGVGLSPVGPGPGPGAAESAPSTPGVGGRSLRKSMSFERLAPPSHGGAEDFVSYWTPLKDGQRMTRFVVVVLIPEVS</sequence>
<feature type="compositionally biased region" description="Low complexity" evidence="4">
    <location>
        <begin position="577"/>
        <end position="603"/>
    </location>
</feature>
<dbReference type="InterPro" id="IPR016137">
    <property type="entry name" value="RGS"/>
</dbReference>
<dbReference type="NCBIfam" id="TIGR00229">
    <property type="entry name" value="sensory_box"/>
    <property type="match status" value="1"/>
</dbReference>
<organism evidence="6 7">
    <name type="scientific">Diaporthe helianthi</name>
    <dbReference type="NCBI Taxonomy" id="158607"/>
    <lineage>
        <taxon>Eukaryota</taxon>
        <taxon>Fungi</taxon>
        <taxon>Dikarya</taxon>
        <taxon>Ascomycota</taxon>
        <taxon>Pezizomycotina</taxon>
        <taxon>Sordariomycetes</taxon>
        <taxon>Sordariomycetidae</taxon>
        <taxon>Diaporthales</taxon>
        <taxon>Diaporthaceae</taxon>
        <taxon>Diaporthe</taxon>
    </lineage>
</organism>
<evidence type="ECO:0000259" key="5">
    <source>
        <dbReference type="PROSITE" id="PS50132"/>
    </source>
</evidence>